<reference evidence="4" key="1">
    <citation type="journal article" date="2023" name="G3 (Bethesda)">
        <title>Whole genome assembly and annotation of the endangered Caribbean coral Acropora cervicornis.</title>
        <authorList>
            <person name="Selwyn J.D."/>
            <person name="Vollmer S.V."/>
        </authorList>
    </citation>
    <scope>NUCLEOTIDE SEQUENCE</scope>
    <source>
        <strain evidence="4">K2</strain>
    </source>
</reference>
<evidence type="ECO:0000313" key="5">
    <source>
        <dbReference type="Proteomes" id="UP001249851"/>
    </source>
</evidence>
<comment type="caution">
    <text evidence="4">The sequence shown here is derived from an EMBL/GenBank/DDBJ whole genome shotgun (WGS) entry which is preliminary data.</text>
</comment>
<dbReference type="Gene3D" id="1.10.220.10">
    <property type="entry name" value="Annexin"/>
    <property type="match status" value="2"/>
</dbReference>
<keyword evidence="2" id="KW-0677">Repeat</keyword>
<dbReference type="Proteomes" id="UP001249851">
    <property type="component" value="Unassembled WGS sequence"/>
</dbReference>
<dbReference type="GO" id="GO:0005544">
    <property type="term" value="F:calcium-dependent phospholipid binding"/>
    <property type="evidence" value="ECO:0007669"/>
    <property type="project" value="InterPro"/>
</dbReference>
<comment type="similarity">
    <text evidence="1">Belongs to the annexin family.</text>
</comment>
<dbReference type="Pfam" id="PF00191">
    <property type="entry name" value="Annexin"/>
    <property type="match status" value="1"/>
</dbReference>
<dbReference type="GO" id="GO:0005737">
    <property type="term" value="C:cytoplasm"/>
    <property type="evidence" value="ECO:0007669"/>
    <property type="project" value="TreeGrafter"/>
</dbReference>
<evidence type="ECO:0000256" key="1">
    <source>
        <dbReference type="ARBA" id="ARBA00007831"/>
    </source>
</evidence>
<name>A0AAD9V4Q4_ACRCE</name>
<dbReference type="GO" id="GO:0005886">
    <property type="term" value="C:plasma membrane"/>
    <property type="evidence" value="ECO:0007669"/>
    <property type="project" value="TreeGrafter"/>
</dbReference>
<dbReference type="GO" id="GO:0001786">
    <property type="term" value="F:phosphatidylserine binding"/>
    <property type="evidence" value="ECO:0007669"/>
    <property type="project" value="TreeGrafter"/>
</dbReference>
<accession>A0AAD9V4Q4</accession>
<dbReference type="SUPFAM" id="SSF47874">
    <property type="entry name" value="Annexin"/>
    <property type="match status" value="1"/>
</dbReference>
<dbReference type="EMBL" id="JARQWQ010000034">
    <property type="protein sequence ID" value="KAK2561047.1"/>
    <property type="molecule type" value="Genomic_DNA"/>
</dbReference>
<sequence length="297" mass="34374">MGCAVSHRAKKRLSGGLDHVKSQIPQWGKEADRMHEAVQKTDEDLQLVLNSKLSQETKEVVSALLCSPVNYEVQSLHKAFEQQDYETVVTIITSTKSMLLVDIEEQYSTDYNKTIEDELQRIRDNDLKHVLISLLNVDRPFTNKKADKLAAKERARSLHNSGDILALLCEPLSRNQLKETLNAFLSLYRVNINQFIDEKSSSLSIQAKEAMKSFVLHAENPARYFAKKIKHANQTQMLKTIISRSEIDLYYINKEYLRWYSRQLHDAVYKQCSNKYARLLTVILDYRGQYSESARKR</sequence>
<dbReference type="AlphaFoldDB" id="A0AAD9V4Q4"/>
<keyword evidence="3" id="KW-0041">Annexin</keyword>
<dbReference type="InterPro" id="IPR018502">
    <property type="entry name" value="Annexin_repeat"/>
</dbReference>
<evidence type="ECO:0000256" key="3">
    <source>
        <dbReference type="ARBA" id="ARBA00023216"/>
    </source>
</evidence>
<dbReference type="GO" id="GO:0005634">
    <property type="term" value="C:nucleus"/>
    <property type="evidence" value="ECO:0007669"/>
    <property type="project" value="TreeGrafter"/>
</dbReference>
<protein>
    <submittedName>
        <fullName evidence="4">Annexin A13</fullName>
    </submittedName>
</protein>
<evidence type="ECO:0000256" key="2">
    <source>
        <dbReference type="ARBA" id="ARBA00022737"/>
    </source>
</evidence>
<keyword evidence="5" id="KW-1185">Reference proteome</keyword>
<evidence type="ECO:0000313" key="4">
    <source>
        <dbReference type="EMBL" id="KAK2561047.1"/>
    </source>
</evidence>
<dbReference type="GO" id="GO:0005509">
    <property type="term" value="F:calcium ion binding"/>
    <property type="evidence" value="ECO:0007669"/>
    <property type="project" value="InterPro"/>
</dbReference>
<dbReference type="PANTHER" id="PTHR10502:SF175">
    <property type="entry name" value="ANNEXIN A13"/>
    <property type="match status" value="1"/>
</dbReference>
<dbReference type="PANTHER" id="PTHR10502">
    <property type="entry name" value="ANNEXIN"/>
    <property type="match status" value="1"/>
</dbReference>
<dbReference type="GO" id="GO:0012506">
    <property type="term" value="C:vesicle membrane"/>
    <property type="evidence" value="ECO:0007669"/>
    <property type="project" value="TreeGrafter"/>
</dbReference>
<gene>
    <name evidence="4" type="ORF">P5673_016180</name>
</gene>
<dbReference type="InterPro" id="IPR037104">
    <property type="entry name" value="Annexin_sf"/>
</dbReference>
<proteinExistence type="inferred from homology"/>
<organism evidence="4 5">
    <name type="scientific">Acropora cervicornis</name>
    <name type="common">Staghorn coral</name>
    <dbReference type="NCBI Taxonomy" id="6130"/>
    <lineage>
        <taxon>Eukaryota</taxon>
        <taxon>Metazoa</taxon>
        <taxon>Cnidaria</taxon>
        <taxon>Anthozoa</taxon>
        <taxon>Hexacorallia</taxon>
        <taxon>Scleractinia</taxon>
        <taxon>Astrocoeniina</taxon>
        <taxon>Acroporidae</taxon>
        <taxon>Acropora</taxon>
    </lineage>
</organism>
<reference evidence="4" key="2">
    <citation type="journal article" date="2023" name="Science">
        <title>Genomic signatures of disease resistance in endangered staghorn corals.</title>
        <authorList>
            <person name="Vollmer S.V."/>
            <person name="Selwyn J.D."/>
            <person name="Despard B.A."/>
            <person name="Roesel C.L."/>
        </authorList>
    </citation>
    <scope>NUCLEOTIDE SEQUENCE</scope>
    <source>
        <strain evidence="4">K2</strain>
    </source>
</reference>